<evidence type="ECO:0000313" key="2">
    <source>
        <dbReference type="EMBL" id="KAK7492689.1"/>
    </source>
</evidence>
<evidence type="ECO:0000313" key="3">
    <source>
        <dbReference type="Proteomes" id="UP001519460"/>
    </source>
</evidence>
<dbReference type="Proteomes" id="UP001519460">
    <property type="component" value="Unassembled WGS sequence"/>
</dbReference>
<accession>A0ABD0KZM5</accession>
<sequence>TMELSQFLQVSVVLVSCLLVATVWCEEEQHDLLQASCKYFLHIIKRYVGGSGVFAYVLAPSLRLLNPLVTAGSMSVGAREKSDSWRHARVKNLILRAKIRR</sequence>
<feature type="signal peptide" evidence="1">
    <location>
        <begin position="1"/>
        <end position="25"/>
    </location>
</feature>
<comment type="caution">
    <text evidence="2">The sequence shown here is derived from an EMBL/GenBank/DDBJ whole genome shotgun (WGS) entry which is preliminary data.</text>
</comment>
<evidence type="ECO:0000256" key="1">
    <source>
        <dbReference type="SAM" id="SignalP"/>
    </source>
</evidence>
<feature type="non-terminal residue" evidence="2">
    <location>
        <position position="1"/>
    </location>
</feature>
<name>A0ABD0KZM5_9CAEN</name>
<keyword evidence="1" id="KW-0732">Signal</keyword>
<organism evidence="2 3">
    <name type="scientific">Batillaria attramentaria</name>
    <dbReference type="NCBI Taxonomy" id="370345"/>
    <lineage>
        <taxon>Eukaryota</taxon>
        <taxon>Metazoa</taxon>
        <taxon>Spiralia</taxon>
        <taxon>Lophotrochozoa</taxon>
        <taxon>Mollusca</taxon>
        <taxon>Gastropoda</taxon>
        <taxon>Caenogastropoda</taxon>
        <taxon>Sorbeoconcha</taxon>
        <taxon>Cerithioidea</taxon>
        <taxon>Batillariidae</taxon>
        <taxon>Batillaria</taxon>
    </lineage>
</organism>
<reference evidence="2 3" key="1">
    <citation type="journal article" date="2023" name="Sci. Data">
        <title>Genome assembly of the Korean intertidal mud-creeper Batillaria attramentaria.</title>
        <authorList>
            <person name="Patra A.K."/>
            <person name="Ho P.T."/>
            <person name="Jun S."/>
            <person name="Lee S.J."/>
            <person name="Kim Y."/>
            <person name="Won Y.J."/>
        </authorList>
    </citation>
    <scope>NUCLEOTIDE SEQUENCE [LARGE SCALE GENOMIC DNA]</scope>
    <source>
        <strain evidence="2">Wonlab-2016</strain>
    </source>
</reference>
<dbReference type="AlphaFoldDB" id="A0ABD0KZM5"/>
<dbReference type="EMBL" id="JACVVK020000100">
    <property type="protein sequence ID" value="KAK7492689.1"/>
    <property type="molecule type" value="Genomic_DNA"/>
</dbReference>
<protein>
    <submittedName>
        <fullName evidence="2">Uncharacterized protein</fullName>
    </submittedName>
</protein>
<keyword evidence="3" id="KW-1185">Reference proteome</keyword>
<gene>
    <name evidence="2" type="ORF">BaRGS_00015994</name>
</gene>
<feature type="non-terminal residue" evidence="2">
    <location>
        <position position="101"/>
    </location>
</feature>
<feature type="chain" id="PRO_5044883439" evidence="1">
    <location>
        <begin position="26"/>
        <end position="101"/>
    </location>
</feature>
<proteinExistence type="predicted"/>